<dbReference type="Gene3D" id="3.30.980.10">
    <property type="entry name" value="Threonyl-trna Synthetase, Chain A, domain 2"/>
    <property type="match status" value="1"/>
</dbReference>
<dbReference type="PANTHER" id="PTHR11451">
    <property type="entry name" value="THREONINE-TRNA LIGASE"/>
    <property type="match status" value="1"/>
</dbReference>
<dbReference type="PANTHER" id="PTHR11451:SF44">
    <property type="entry name" value="THREONINE--TRNA LIGASE, CHLOROPLASTIC_MITOCHONDRIAL 2"/>
    <property type="match status" value="1"/>
</dbReference>
<proteinExistence type="predicted"/>
<reference evidence="3" key="1">
    <citation type="journal article" date="2014" name="Front. Microbiol.">
        <title>High frequency of phylogenetically diverse reductive dehalogenase-homologous genes in deep subseafloor sedimentary metagenomes.</title>
        <authorList>
            <person name="Kawai M."/>
            <person name="Futagami T."/>
            <person name="Toyoda A."/>
            <person name="Takaki Y."/>
            <person name="Nishi S."/>
            <person name="Hori S."/>
            <person name="Arai W."/>
            <person name="Tsubouchi T."/>
            <person name="Morono Y."/>
            <person name="Uchiyama I."/>
            <person name="Ito T."/>
            <person name="Fujiyama A."/>
            <person name="Inagaki F."/>
            <person name="Takami H."/>
        </authorList>
    </citation>
    <scope>NUCLEOTIDE SEQUENCE</scope>
    <source>
        <strain evidence="3">Expedition CK06-06</strain>
    </source>
</reference>
<name>X1VSB4_9ZZZZ</name>
<organism evidence="3">
    <name type="scientific">marine sediment metagenome</name>
    <dbReference type="NCBI Taxonomy" id="412755"/>
    <lineage>
        <taxon>unclassified sequences</taxon>
        <taxon>metagenomes</taxon>
        <taxon>ecological metagenomes</taxon>
    </lineage>
</organism>
<sequence>MGKLNEKISRQAIAAELAGGKDEGLGGNLVDLDYKINEDSTFDIITPESGEKANDILNHSSSHIMAAAIKKVFPDAKFAIGPAIKEGFYYDFETKKSVAIGDLSLIEKEMKKIIKSNCKFERSEIRKQEAKILFKDNPYKIELIDDIEDKKVSVYYSD</sequence>
<accession>X1VSB4</accession>
<evidence type="ECO:0000256" key="1">
    <source>
        <dbReference type="ARBA" id="ARBA00022917"/>
    </source>
</evidence>
<dbReference type="InterPro" id="IPR004095">
    <property type="entry name" value="TGS"/>
</dbReference>
<comment type="caution">
    <text evidence="3">The sequence shown here is derived from an EMBL/GenBank/DDBJ whole genome shotgun (WGS) entry which is preliminary data.</text>
</comment>
<dbReference type="GO" id="GO:0000166">
    <property type="term" value="F:nucleotide binding"/>
    <property type="evidence" value="ECO:0007669"/>
    <property type="project" value="InterPro"/>
</dbReference>
<evidence type="ECO:0000313" key="3">
    <source>
        <dbReference type="EMBL" id="GAJ23587.1"/>
    </source>
</evidence>
<dbReference type="SUPFAM" id="SSF55186">
    <property type="entry name" value="ThrRS/AlaRS common domain"/>
    <property type="match status" value="1"/>
</dbReference>
<dbReference type="GO" id="GO:0004829">
    <property type="term" value="F:threonine-tRNA ligase activity"/>
    <property type="evidence" value="ECO:0007669"/>
    <property type="project" value="TreeGrafter"/>
</dbReference>
<protein>
    <recommendedName>
        <fullName evidence="2">TGS domain-containing protein</fullName>
    </recommendedName>
</protein>
<dbReference type="PROSITE" id="PS51880">
    <property type="entry name" value="TGS"/>
    <property type="match status" value="1"/>
</dbReference>
<dbReference type="EMBL" id="BARW01038573">
    <property type="protein sequence ID" value="GAJ23587.1"/>
    <property type="molecule type" value="Genomic_DNA"/>
</dbReference>
<dbReference type="AlphaFoldDB" id="X1VSB4"/>
<dbReference type="GO" id="GO:0006435">
    <property type="term" value="P:threonyl-tRNA aminoacylation"/>
    <property type="evidence" value="ECO:0007669"/>
    <property type="project" value="TreeGrafter"/>
</dbReference>
<dbReference type="InterPro" id="IPR018163">
    <property type="entry name" value="Thr/Ala-tRNA-synth_IIc_edit"/>
</dbReference>
<feature type="domain" description="TGS" evidence="2">
    <location>
        <begin position="1"/>
        <end position="46"/>
    </location>
</feature>
<keyword evidence="1" id="KW-0648">Protein biosynthesis</keyword>
<gene>
    <name evidence="3" type="ORF">S12H4_59151</name>
</gene>
<evidence type="ECO:0000259" key="2">
    <source>
        <dbReference type="PROSITE" id="PS51880"/>
    </source>
</evidence>
<feature type="non-terminal residue" evidence="3">
    <location>
        <position position="158"/>
    </location>
</feature>